<sequence length="82" mass="9588">MRTEKQIKATKRNFAILYLTGLLKMLDRIDSWTRNYAIKGSVNTVRNSTKYLILVLKDTNIEHSFYGSPQKDVKYECKEGNQ</sequence>
<evidence type="ECO:0000313" key="1">
    <source>
        <dbReference type="EMBL" id="QOR60060.1"/>
    </source>
</evidence>
<evidence type="ECO:0000313" key="2">
    <source>
        <dbReference type="Proteomes" id="UP000594057"/>
    </source>
</evidence>
<dbReference type="GeneID" id="65131481"/>
<proteinExistence type="predicted"/>
<keyword evidence="2" id="KW-1185">Reference proteome</keyword>
<dbReference type="EMBL" id="MT774405">
    <property type="protein sequence ID" value="QOR60060.1"/>
    <property type="molecule type" value="Genomic_DNA"/>
</dbReference>
<organism evidence="1 2">
    <name type="scientific">uncultured phage cr115_1</name>
    <dbReference type="NCBI Taxonomy" id="2772089"/>
    <lineage>
        <taxon>Viruses</taxon>
        <taxon>Duplodnaviria</taxon>
        <taxon>Heunggongvirae</taxon>
        <taxon>Uroviricota</taxon>
        <taxon>Caudoviricetes</taxon>
        <taxon>Crassvirales</taxon>
        <taxon>Suoliviridae</taxon>
        <taxon>Uncouvirinae</taxon>
        <taxon>Birpovirus</taxon>
        <taxon>Birpovirus hiberniae</taxon>
    </lineage>
</organism>
<dbReference type="KEGG" id="vg:65131481"/>
<protein>
    <submittedName>
        <fullName evidence="1">Uncharacterized protein</fullName>
    </submittedName>
</protein>
<reference evidence="1 2" key="1">
    <citation type="submission" date="2020-07" db="EMBL/GenBank/DDBJ databases">
        <title>Taxonomic proposal: Crassvirales, a new order of highly abundant and diverse bacterial viruses.</title>
        <authorList>
            <person name="Shkoporov A.N."/>
            <person name="Stockdale S.R."/>
            <person name="Guerin E."/>
            <person name="Ross R.P."/>
            <person name="Hill C."/>
        </authorList>
    </citation>
    <scope>NUCLEOTIDE SEQUENCE [LARGE SCALE GENOMIC DNA]</scope>
</reference>
<name>A0A7M1S3H7_9CAUD</name>
<dbReference type="RefSeq" id="YP_010113033.1">
    <property type="nucleotide sequence ID" value="NC_055898.1"/>
</dbReference>
<accession>A0A7M1S3H7</accession>
<dbReference type="Proteomes" id="UP000594057">
    <property type="component" value="Segment"/>
</dbReference>